<reference evidence="1 2" key="1">
    <citation type="journal article" date="2010" name="Appl. Environ. Microbiol.">
        <title>The genome sequence of Psychrobacter arcticus 273-4, a psychroactive Siberian permafrost bacterium, reveals mechanisms for adaptation to low-temperature growth.</title>
        <authorList>
            <person name="Ayala-del-Rio H.L."/>
            <person name="Chain P.S."/>
            <person name="Grzymski J.J."/>
            <person name="Ponder M.A."/>
            <person name="Ivanova N."/>
            <person name="Bergholz P.W."/>
            <person name="Di Bartolo G."/>
            <person name="Hauser L."/>
            <person name="Land M."/>
            <person name="Bakermans C."/>
            <person name="Rodrigues D."/>
            <person name="Klappenbach J."/>
            <person name="Zarka D."/>
            <person name="Larimer F."/>
            <person name="Richardson P."/>
            <person name="Murray A."/>
            <person name="Thomashow M."/>
            <person name="Tiedje J.M."/>
        </authorList>
    </citation>
    <scope>NUCLEOTIDE SEQUENCE [LARGE SCALE GENOMIC DNA]</scope>
    <source>
        <strain evidence="2">DSM 17307 / VKM B-2377 / 273-4</strain>
    </source>
</reference>
<keyword evidence="2" id="KW-1185">Reference proteome</keyword>
<dbReference type="STRING" id="259536.Psyc_1033"/>
<evidence type="ECO:0000313" key="1">
    <source>
        <dbReference type="EMBL" id="AAZ18886.1"/>
    </source>
</evidence>
<sequence length="156" mass="17286">MNLILLLKFWREIAITVLIIALLAVWSLYASRGDAIKQIKTDHELQLTTLKANYVETARQIERQAYEQTIQAANDAKAREQVIIADAASARDAVASLSDTIDKLSANAAADANFRIEYSRTTGNLLKECSGQYISMAETADRIANDLRAIQSANKR</sequence>
<dbReference type="HOGENOM" id="CLU_1685130_0_0_6"/>
<dbReference type="EMBL" id="CP000082">
    <property type="protein sequence ID" value="AAZ18886.1"/>
    <property type="molecule type" value="Genomic_DNA"/>
</dbReference>
<accession>Q4FSX2</accession>
<organism evidence="1 2">
    <name type="scientific">Psychrobacter arcticus (strain DSM 17307 / VKM B-2377 / 273-4)</name>
    <dbReference type="NCBI Taxonomy" id="259536"/>
    <lineage>
        <taxon>Bacteria</taxon>
        <taxon>Pseudomonadati</taxon>
        <taxon>Pseudomonadota</taxon>
        <taxon>Gammaproteobacteria</taxon>
        <taxon>Moraxellales</taxon>
        <taxon>Moraxellaceae</taxon>
        <taxon>Psychrobacter</taxon>
    </lineage>
</organism>
<dbReference type="AlphaFoldDB" id="Q4FSX2"/>
<dbReference type="RefSeq" id="WP_011280308.1">
    <property type="nucleotide sequence ID" value="NC_007204.1"/>
</dbReference>
<gene>
    <name evidence="1" type="ordered locus">Psyc_1033</name>
</gene>
<dbReference type="KEGG" id="par:Psyc_1033"/>
<proteinExistence type="predicted"/>
<dbReference type="OrthoDB" id="6690560at2"/>
<name>Q4FSX2_PSYA2</name>
<protein>
    <submittedName>
        <fullName evidence="1">Uncharacterized protein</fullName>
    </submittedName>
</protein>
<evidence type="ECO:0000313" key="2">
    <source>
        <dbReference type="Proteomes" id="UP000000546"/>
    </source>
</evidence>
<dbReference type="Proteomes" id="UP000000546">
    <property type="component" value="Chromosome"/>
</dbReference>